<feature type="transmembrane region" description="Helical" evidence="1">
    <location>
        <begin position="6"/>
        <end position="29"/>
    </location>
</feature>
<reference evidence="3" key="1">
    <citation type="submission" date="2022-11" db="UniProtKB">
        <authorList>
            <consortium name="WormBaseParasite"/>
        </authorList>
    </citation>
    <scope>IDENTIFICATION</scope>
</reference>
<keyword evidence="1" id="KW-0472">Membrane</keyword>
<sequence length="51" mass="5836">MEPYQIVLLCGIAFLIVAVIITVLLLMCLKKQKRVIREAKNSKPKPKEKVQ</sequence>
<evidence type="ECO:0000313" key="2">
    <source>
        <dbReference type="Proteomes" id="UP000887540"/>
    </source>
</evidence>
<protein>
    <submittedName>
        <fullName evidence="3">Uncharacterized protein</fullName>
    </submittedName>
</protein>
<evidence type="ECO:0000256" key="1">
    <source>
        <dbReference type="SAM" id="Phobius"/>
    </source>
</evidence>
<proteinExistence type="predicted"/>
<keyword evidence="1" id="KW-0812">Transmembrane</keyword>
<keyword evidence="1" id="KW-1133">Transmembrane helix</keyword>
<accession>A0A914DYY5</accession>
<dbReference type="WBParaSite" id="ACRNAN_scaffold4667.g26919.t1">
    <property type="protein sequence ID" value="ACRNAN_scaffold4667.g26919.t1"/>
    <property type="gene ID" value="ACRNAN_scaffold4667.g26919"/>
</dbReference>
<dbReference type="Proteomes" id="UP000887540">
    <property type="component" value="Unplaced"/>
</dbReference>
<evidence type="ECO:0000313" key="3">
    <source>
        <dbReference type="WBParaSite" id="ACRNAN_scaffold4667.g26919.t1"/>
    </source>
</evidence>
<dbReference type="AlphaFoldDB" id="A0A914DYY5"/>
<organism evidence="2 3">
    <name type="scientific">Acrobeloides nanus</name>
    <dbReference type="NCBI Taxonomy" id="290746"/>
    <lineage>
        <taxon>Eukaryota</taxon>
        <taxon>Metazoa</taxon>
        <taxon>Ecdysozoa</taxon>
        <taxon>Nematoda</taxon>
        <taxon>Chromadorea</taxon>
        <taxon>Rhabditida</taxon>
        <taxon>Tylenchina</taxon>
        <taxon>Cephalobomorpha</taxon>
        <taxon>Cephaloboidea</taxon>
        <taxon>Cephalobidae</taxon>
        <taxon>Acrobeloides</taxon>
    </lineage>
</organism>
<keyword evidence="2" id="KW-1185">Reference proteome</keyword>
<name>A0A914DYY5_9BILA</name>